<organism evidence="1 2">
    <name type="scientific">Trichonephila inaurata madagascariensis</name>
    <dbReference type="NCBI Taxonomy" id="2747483"/>
    <lineage>
        <taxon>Eukaryota</taxon>
        <taxon>Metazoa</taxon>
        <taxon>Ecdysozoa</taxon>
        <taxon>Arthropoda</taxon>
        <taxon>Chelicerata</taxon>
        <taxon>Arachnida</taxon>
        <taxon>Araneae</taxon>
        <taxon>Araneomorphae</taxon>
        <taxon>Entelegynae</taxon>
        <taxon>Araneoidea</taxon>
        <taxon>Nephilidae</taxon>
        <taxon>Trichonephila</taxon>
        <taxon>Trichonephila inaurata</taxon>
    </lineage>
</organism>
<keyword evidence="2" id="KW-1185">Reference proteome</keyword>
<gene>
    <name evidence="1" type="ORF">TNIN_160641</name>
</gene>
<proteinExistence type="predicted"/>
<reference evidence="1" key="1">
    <citation type="submission" date="2020-08" db="EMBL/GenBank/DDBJ databases">
        <title>Multicomponent nature underlies the extraordinary mechanical properties of spider dragline silk.</title>
        <authorList>
            <person name="Kono N."/>
            <person name="Nakamura H."/>
            <person name="Mori M."/>
            <person name="Yoshida Y."/>
            <person name="Ohtoshi R."/>
            <person name="Malay A.D."/>
            <person name="Moran D.A.P."/>
            <person name="Tomita M."/>
            <person name="Numata K."/>
            <person name="Arakawa K."/>
        </authorList>
    </citation>
    <scope>NUCLEOTIDE SEQUENCE</scope>
</reference>
<comment type="caution">
    <text evidence="1">The sequence shown here is derived from an EMBL/GenBank/DDBJ whole genome shotgun (WGS) entry which is preliminary data.</text>
</comment>
<name>A0A8X7C6Y4_9ARAC</name>
<sequence length="91" mass="10384">MATVAYGPDHYYVVPRHDRSSKMLPVFETFPSAPRMQEIGSILRTFLAVQVLSTFVKGQSGLQTAQNTYLRGRKRSDGFNKFEKYGDMFIT</sequence>
<accession>A0A8X7C6Y4</accession>
<dbReference type="Proteomes" id="UP000886998">
    <property type="component" value="Unassembled WGS sequence"/>
</dbReference>
<dbReference type="AlphaFoldDB" id="A0A8X7C6Y4"/>
<evidence type="ECO:0000313" key="1">
    <source>
        <dbReference type="EMBL" id="GFY55772.1"/>
    </source>
</evidence>
<evidence type="ECO:0000313" key="2">
    <source>
        <dbReference type="Proteomes" id="UP000886998"/>
    </source>
</evidence>
<protein>
    <submittedName>
        <fullName evidence="1">Uncharacterized protein</fullName>
    </submittedName>
</protein>
<dbReference type="EMBL" id="BMAV01010569">
    <property type="protein sequence ID" value="GFY55772.1"/>
    <property type="molecule type" value="Genomic_DNA"/>
</dbReference>